<dbReference type="CDD" id="cd00383">
    <property type="entry name" value="trans_reg_C"/>
    <property type="match status" value="1"/>
</dbReference>
<name>A0A084IP08_SALHC</name>
<comment type="subcellular location">
    <subcellularLocation>
        <location evidence="1">Cytoplasm</location>
    </subcellularLocation>
</comment>
<proteinExistence type="predicted"/>
<keyword evidence="4" id="KW-0902">Two-component regulatory system</keyword>
<dbReference type="InterPro" id="IPR001867">
    <property type="entry name" value="OmpR/PhoB-type_DNA-bd"/>
</dbReference>
<dbReference type="Proteomes" id="UP000028302">
    <property type="component" value="Unassembled WGS sequence"/>
</dbReference>
<evidence type="ECO:0000256" key="7">
    <source>
        <dbReference type="ARBA" id="ARBA00023163"/>
    </source>
</evidence>
<dbReference type="PATRIC" id="fig|1304275.5.peg.901"/>
<evidence type="ECO:0000259" key="11">
    <source>
        <dbReference type="PROSITE" id="PS51755"/>
    </source>
</evidence>
<dbReference type="EMBL" id="APNK01000004">
    <property type="protein sequence ID" value="KEZ78442.1"/>
    <property type="molecule type" value="Genomic_DNA"/>
</dbReference>
<feature type="modified residue" description="4-aspartylphosphate" evidence="8">
    <location>
        <position position="51"/>
    </location>
</feature>
<dbReference type="Pfam" id="PF00072">
    <property type="entry name" value="Response_reg"/>
    <property type="match status" value="1"/>
</dbReference>
<feature type="domain" description="OmpR/PhoB-type" evidence="11">
    <location>
        <begin position="124"/>
        <end position="218"/>
    </location>
</feature>
<keyword evidence="3 8" id="KW-0597">Phosphoprotein</keyword>
<dbReference type="eggNOG" id="COG0745">
    <property type="taxonomic scope" value="Bacteria"/>
</dbReference>
<dbReference type="InterPro" id="IPR039420">
    <property type="entry name" value="WalR-like"/>
</dbReference>
<accession>A0A084IP08</accession>
<sequence length="222" mass="23735">MHVLLVEDDDLVASGIGSALEIEGFAVDRVATAAEADATLIALTTDLVILDIGLTDRDGLSLLRDWRAAGRREPVLVLTARDAVADRVAGLSAGGDDYLLKPFDLDELLARVRALLRRAAGFATPVLEHGALCFNTASRQTTVAGRPITLTRRETALLERLLHAGPRIVSADQLKDSLYGFDAEIEGNALSVHIHNLRRKLGRDVVETVRGVGYRLGPAGGA</sequence>
<dbReference type="InterPro" id="IPR001789">
    <property type="entry name" value="Sig_transdc_resp-reg_receiver"/>
</dbReference>
<dbReference type="PANTHER" id="PTHR48111:SF35">
    <property type="entry name" value="TRANSCRIPTIONAL REGULATORY PROTEIN QSEB"/>
    <property type="match status" value="1"/>
</dbReference>
<reference evidence="12 13" key="1">
    <citation type="submission" date="2013-03" db="EMBL/GenBank/DDBJ databases">
        <title>Salinisphaera hydrothermalis C41B8 Genome Sequencing.</title>
        <authorList>
            <person name="Li C."/>
            <person name="Lai Q."/>
            <person name="Shao Z."/>
        </authorList>
    </citation>
    <scope>NUCLEOTIDE SEQUENCE [LARGE SCALE GENOMIC DNA]</scope>
    <source>
        <strain evidence="12 13">C41B8</strain>
    </source>
</reference>
<dbReference type="GO" id="GO:0032993">
    <property type="term" value="C:protein-DNA complex"/>
    <property type="evidence" value="ECO:0007669"/>
    <property type="project" value="TreeGrafter"/>
</dbReference>
<keyword evidence="7" id="KW-0804">Transcription</keyword>
<keyword evidence="5" id="KW-0805">Transcription regulation</keyword>
<evidence type="ECO:0000256" key="4">
    <source>
        <dbReference type="ARBA" id="ARBA00023012"/>
    </source>
</evidence>
<keyword evidence="6 9" id="KW-0238">DNA-binding</keyword>
<evidence type="ECO:0000256" key="3">
    <source>
        <dbReference type="ARBA" id="ARBA00022553"/>
    </source>
</evidence>
<evidence type="ECO:0000313" key="12">
    <source>
        <dbReference type="EMBL" id="KEZ78442.1"/>
    </source>
</evidence>
<evidence type="ECO:0000256" key="2">
    <source>
        <dbReference type="ARBA" id="ARBA00022490"/>
    </source>
</evidence>
<dbReference type="GO" id="GO:0000156">
    <property type="term" value="F:phosphorelay response regulator activity"/>
    <property type="evidence" value="ECO:0007669"/>
    <property type="project" value="TreeGrafter"/>
</dbReference>
<protein>
    <submittedName>
        <fullName evidence="12">Two-component system response regulator</fullName>
    </submittedName>
</protein>
<gene>
    <name evidence="12" type="ORF">C41B8_04401</name>
</gene>
<evidence type="ECO:0000256" key="8">
    <source>
        <dbReference type="PROSITE-ProRule" id="PRU00169"/>
    </source>
</evidence>
<dbReference type="PROSITE" id="PS51755">
    <property type="entry name" value="OMPR_PHOB"/>
    <property type="match status" value="1"/>
</dbReference>
<evidence type="ECO:0000256" key="9">
    <source>
        <dbReference type="PROSITE-ProRule" id="PRU01091"/>
    </source>
</evidence>
<dbReference type="AlphaFoldDB" id="A0A084IP08"/>
<evidence type="ECO:0000256" key="6">
    <source>
        <dbReference type="ARBA" id="ARBA00023125"/>
    </source>
</evidence>
<dbReference type="SUPFAM" id="SSF52172">
    <property type="entry name" value="CheY-like"/>
    <property type="match status" value="1"/>
</dbReference>
<dbReference type="Pfam" id="PF00486">
    <property type="entry name" value="Trans_reg_C"/>
    <property type="match status" value="1"/>
</dbReference>
<dbReference type="PROSITE" id="PS50110">
    <property type="entry name" value="RESPONSE_REGULATORY"/>
    <property type="match status" value="1"/>
</dbReference>
<dbReference type="STRING" id="1304275.C41B8_04401"/>
<dbReference type="SMART" id="SM00448">
    <property type="entry name" value="REC"/>
    <property type="match status" value="1"/>
</dbReference>
<comment type="caution">
    <text evidence="12">The sequence shown here is derived from an EMBL/GenBank/DDBJ whole genome shotgun (WGS) entry which is preliminary data.</text>
</comment>
<evidence type="ECO:0000313" key="13">
    <source>
        <dbReference type="Proteomes" id="UP000028302"/>
    </source>
</evidence>
<organism evidence="12 13">
    <name type="scientific">Salinisphaera hydrothermalis (strain C41B8)</name>
    <dbReference type="NCBI Taxonomy" id="1304275"/>
    <lineage>
        <taxon>Bacteria</taxon>
        <taxon>Pseudomonadati</taxon>
        <taxon>Pseudomonadota</taxon>
        <taxon>Gammaproteobacteria</taxon>
        <taxon>Salinisphaerales</taxon>
        <taxon>Salinisphaeraceae</taxon>
        <taxon>Salinisphaera</taxon>
    </lineage>
</organism>
<feature type="DNA-binding region" description="OmpR/PhoB-type" evidence="9">
    <location>
        <begin position="124"/>
        <end position="218"/>
    </location>
</feature>
<evidence type="ECO:0000259" key="10">
    <source>
        <dbReference type="PROSITE" id="PS50110"/>
    </source>
</evidence>
<evidence type="ECO:0000256" key="1">
    <source>
        <dbReference type="ARBA" id="ARBA00004496"/>
    </source>
</evidence>
<dbReference type="Gene3D" id="1.10.10.10">
    <property type="entry name" value="Winged helix-like DNA-binding domain superfamily/Winged helix DNA-binding domain"/>
    <property type="match status" value="1"/>
</dbReference>
<keyword evidence="13" id="KW-1185">Reference proteome</keyword>
<feature type="domain" description="Response regulatory" evidence="10">
    <location>
        <begin position="2"/>
        <end position="116"/>
    </location>
</feature>
<dbReference type="GO" id="GO:0000976">
    <property type="term" value="F:transcription cis-regulatory region binding"/>
    <property type="evidence" value="ECO:0007669"/>
    <property type="project" value="TreeGrafter"/>
</dbReference>
<dbReference type="GO" id="GO:0005829">
    <property type="term" value="C:cytosol"/>
    <property type="evidence" value="ECO:0007669"/>
    <property type="project" value="TreeGrafter"/>
</dbReference>
<dbReference type="GO" id="GO:0006355">
    <property type="term" value="P:regulation of DNA-templated transcription"/>
    <property type="evidence" value="ECO:0007669"/>
    <property type="project" value="InterPro"/>
</dbReference>
<dbReference type="OrthoDB" id="9802426at2"/>
<dbReference type="Gene3D" id="6.10.250.690">
    <property type="match status" value="1"/>
</dbReference>
<dbReference type="PANTHER" id="PTHR48111">
    <property type="entry name" value="REGULATOR OF RPOS"/>
    <property type="match status" value="1"/>
</dbReference>
<keyword evidence="2" id="KW-0963">Cytoplasm</keyword>
<dbReference type="Gene3D" id="3.40.50.2300">
    <property type="match status" value="1"/>
</dbReference>
<dbReference type="InterPro" id="IPR011006">
    <property type="entry name" value="CheY-like_superfamily"/>
</dbReference>
<evidence type="ECO:0000256" key="5">
    <source>
        <dbReference type="ARBA" id="ARBA00023015"/>
    </source>
</evidence>
<dbReference type="SMART" id="SM00862">
    <property type="entry name" value="Trans_reg_C"/>
    <property type="match status" value="1"/>
</dbReference>
<dbReference type="CDD" id="cd17624">
    <property type="entry name" value="REC_OmpR_PmrA-like"/>
    <property type="match status" value="1"/>
</dbReference>
<dbReference type="InterPro" id="IPR036388">
    <property type="entry name" value="WH-like_DNA-bd_sf"/>
</dbReference>
<dbReference type="RefSeq" id="WP_037334668.1">
    <property type="nucleotide sequence ID" value="NZ_APNK01000004.1"/>
</dbReference>